<dbReference type="Proteomes" id="UP001314169">
    <property type="component" value="Chromosome 5"/>
</dbReference>
<accession>A0ABP0A7F5</accession>
<protein>
    <submittedName>
        <fullName evidence="2">Uncharacterized protein</fullName>
    </submittedName>
</protein>
<dbReference type="EMBL" id="OY882862">
    <property type="protein sequence ID" value="CAK6446418.1"/>
    <property type="molecule type" value="Genomic_DNA"/>
</dbReference>
<keyword evidence="3" id="KW-1185">Reference proteome</keyword>
<evidence type="ECO:0000256" key="1">
    <source>
        <dbReference type="SAM" id="MobiDB-lite"/>
    </source>
</evidence>
<evidence type="ECO:0000313" key="2">
    <source>
        <dbReference type="EMBL" id="CAK6446418.1"/>
    </source>
</evidence>
<feature type="region of interest" description="Disordered" evidence="1">
    <location>
        <begin position="1"/>
        <end position="46"/>
    </location>
</feature>
<reference evidence="2" key="1">
    <citation type="submission" date="2023-12" db="EMBL/GenBank/DDBJ databases">
        <authorList>
            <person name="Brown T."/>
        </authorList>
    </citation>
    <scope>NUCLEOTIDE SEQUENCE</scope>
</reference>
<proteinExistence type="predicted"/>
<organism evidence="2 3">
    <name type="scientific">Pipistrellus nathusii</name>
    <name type="common">Nathusius' pipistrelle</name>
    <dbReference type="NCBI Taxonomy" id="59473"/>
    <lineage>
        <taxon>Eukaryota</taxon>
        <taxon>Metazoa</taxon>
        <taxon>Chordata</taxon>
        <taxon>Craniata</taxon>
        <taxon>Vertebrata</taxon>
        <taxon>Euteleostomi</taxon>
        <taxon>Mammalia</taxon>
        <taxon>Eutheria</taxon>
        <taxon>Laurasiatheria</taxon>
        <taxon>Chiroptera</taxon>
        <taxon>Yangochiroptera</taxon>
        <taxon>Vespertilionidae</taxon>
        <taxon>Pipistrellus</taxon>
    </lineage>
</organism>
<name>A0ABP0A7F5_PIPNA</name>
<feature type="compositionally biased region" description="Low complexity" evidence="1">
    <location>
        <begin position="19"/>
        <end position="28"/>
    </location>
</feature>
<feature type="region of interest" description="Disordered" evidence="1">
    <location>
        <begin position="77"/>
        <end position="100"/>
    </location>
</feature>
<evidence type="ECO:0000313" key="3">
    <source>
        <dbReference type="Proteomes" id="UP001314169"/>
    </source>
</evidence>
<sequence>MERPQEMVQRGDGADRSGRAGPPSALGAGSAGGGGQEMGRSLSLPGPHLQVTHQLAAHCQGLDSRWQPCPGQSLRPTCGRAGTGGPVAAATLQGRGSGSL</sequence>
<gene>
    <name evidence="2" type="ORF">MPIPNATIZW_LOCUS14724</name>
</gene>